<feature type="signal peptide" evidence="2">
    <location>
        <begin position="1"/>
        <end position="22"/>
    </location>
</feature>
<dbReference type="InterPro" id="IPR026444">
    <property type="entry name" value="Secre_tail"/>
</dbReference>
<keyword evidence="1 2" id="KW-0732">Signal</keyword>
<feature type="domain" description="Secretion system C-terminal sorting" evidence="3">
    <location>
        <begin position="526"/>
        <end position="587"/>
    </location>
</feature>
<dbReference type="Pfam" id="PF20009">
    <property type="entry name" value="GEVED"/>
    <property type="match status" value="1"/>
</dbReference>
<comment type="caution">
    <text evidence="5">The sequence shown here is derived from an EMBL/GenBank/DDBJ whole genome shotgun (WGS) entry which is preliminary data.</text>
</comment>
<evidence type="ECO:0000313" key="5">
    <source>
        <dbReference type="EMBL" id="MBD8017611.1"/>
    </source>
</evidence>
<gene>
    <name evidence="5" type="ORF">H9628_03925</name>
</gene>
<evidence type="ECO:0000259" key="4">
    <source>
        <dbReference type="Pfam" id="PF20009"/>
    </source>
</evidence>
<accession>A0ABR8WKL5</accession>
<feature type="chain" id="PRO_5047051507" evidence="2">
    <location>
        <begin position="23"/>
        <end position="595"/>
    </location>
</feature>
<dbReference type="Pfam" id="PF18962">
    <property type="entry name" value="Por_Secre_tail"/>
    <property type="match status" value="1"/>
</dbReference>
<protein>
    <submittedName>
        <fullName evidence="5">T9SS type A sorting domain-containing protein</fullName>
    </submittedName>
</protein>
<evidence type="ECO:0000256" key="2">
    <source>
        <dbReference type="SAM" id="SignalP"/>
    </source>
</evidence>
<sequence>MRKKLPVLAVLMLPFLCFSQNARNTQNAKESVHPKNPQLITSASLSTATAKMPSAYCLPSSDCADGDLITNVTVAGINNTTTCSTNGYGDYTAMVGTIVAGQSYPISVTVGDGWFERVSVWVDFNNNETFESSEFLGEIGAGSNNTVSTLTGNIAIPSTLAPGSYRMRVMVAATGSSNPAVTDPCAPGVYGETEDYTLKIAPVGCTTAPNGQYPTTTVTPNCNGSMYTITAEGWTGEYSSLNVTSGVNYTFKVSNAAYYITITDNAATPTILAGGTGQISWTSNITGVIRFYSHTSVACGSGTSATAHTRSVQCGTPPVEPDYGCDQTYSGTPDLASNIIKNTTLNYAVANDFFVPMESAAYKLESVTADIVPLSAAGGADISGFNIQIMSNSATDTPGTVIHTITNAAPASVTALPNTFAGYPTFAVKVNLGGYTLPVNAAADTRYWISLQAISASNTSMYWIGQQYTEGWNTKSNYISTDGGATWAQVTSDTAPGQHYDSNMMIDADCTVAAVSESGARNVSFYPNPVKDYLNIDSKIKVETVHIYNANGQKMPVSAKLVNGRVDMSRLAPGMYIVSTILENGKNESFKVVKK</sequence>
<reference evidence="5 6" key="1">
    <citation type="submission" date="2020-08" db="EMBL/GenBank/DDBJ databases">
        <title>A Genomic Blueprint of the Chicken Gut Microbiome.</title>
        <authorList>
            <person name="Gilroy R."/>
            <person name="Ravi A."/>
            <person name="Getino M."/>
            <person name="Pursley I."/>
            <person name="Horton D.L."/>
            <person name="Alikhan N.-F."/>
            <person name="Baker D."/>
            <person name="Gharbi K."/>
            <person name="Hall N."/>
            <person name="Watson M."/>
            <person name="Adriaenssens E.M."/>
            <person name="Foster-Nyarko E."/>
            <person name="Jarju S."/>
            <person name="Secka A."/>
            <person name="Antonio M."/>
            <person name="Oren A."/>
            <person name="Chaudhuri R."/>
            <person name="La Ragione R.M."/>
            <person name="Hildebrand F."/>
            <person name="Pallen M.J."/>
        </authorList>
    </citation>
    <scope>NUCLEOTIDE SEQUENCE [LARGE SCALE GENOMIC DNA]</scope>
    <source>
        <strain evidence="5 6">Sa1CVA4</strain>
    </source>
</reference>
<dbReference type="InterPro" id="IPR045474">
    <property type="entry name" value="GEVED"/>
</dbReference>
<evidence type="ECO:0000259" key="3">
    <source>
        <dbReference type="Pfam" id="PF18962"/>
    </source>
</evidence>
<evidence type="ECO:0000313" key="6">
    <source>
        <dbReference type="Proteomes" id="UP000626242"/>
    </source>
</evidence>
<feature type="domain" description="GEVED" evidence="4">
    <location>
        <begin position="118"/>
        <end position="198"/>
    </location>
</feature>
<evidence type="ECO:0000256" key="1">
    <source>
        <dbReference type="ARBA" id="ARBA00022729"/>
    </source>
</evidence>
<dbReference type="SUPFAM" id="SSF49503">
    <property type="entry name" value="Cupredoxins"/>
    <property type="match status" value="1"/>
</dbReference>
<dbReference type="InterPro" id="IPR008972">
    <property type="entry name" value="Cupredoxin"/>
</dbReference>
<dbReference type="EMBL" id="JACSPS010000001">
    <property type="protein sequence ID" value="MBD8017611.1"/>
    <property type="molecule type" value="Genomic_DNA"/>
</dbReference>
<dbReference type="Proteomes" id="UP000626242">
    <property type="component" value="Unassembled WGS sequence"/>
</dbReference>
<proteinExistence type="predicted"/>
<dbReference type="RefSeq" id="WP_251832811.1">
    <property type="nucleotide sequence ID" value="NZ_JACSPS010000001.1"/>
</dbReference>
<organism evidence="5 6">
    <name type="scientific">Kaistella pullorum</name>
    <dbReference type="NCBI Taxonomy" id="2763074"/>
    <lineage>
        <taxon>Bacteria</taxon>
        <taxon>Pseudomonadati</taxon>
        <taxon>Bacteroidota</taxon>
        <taxon>Flavobacteriia</taxon>
        <taxon>Flavobacteriales</taxon>
        <taxon>Weeksellaceae</taxon>
        <taxon>Chryseobacterium group</taxon>
        <taxon>Kaistella</taxon>
    </lineage>
</organism>
<keyword evidence="6" id="KW-1185">Reference proteome</keyword>
<name>A0ABR8WKL5_9FLAO</name>
<dbReference type="NCBIfam" id="TIGR04183">
    <property type="entry name" value="Por_Secre_tail"/>
    <property type="match status" value="1"/>
</dbReference>